<dbReference type="AlphaFoldDB" id="A0AAV4U7R2"/>
<gene>
    <name evidence="1" type="ORF">CDAR_13681</name>
</gene>
<comment type="caution">
    <text evidence="1">The sequence shown here is derived from an EMBL/GenBank/DDBJ whole genome shotgun (WGS) entry which is preliminary data.</text>
</comment>
<evidence type="ECO:0000313" key="1">
    <source>
        <dbReference type="EMBL" id="GIY53808.1"/>
    </source>
</evidence>
<sequence>MISADGSSTSRLLPPQEWYHFLRPTDPHRLSSVSYRVTVGSGLRSKRPELTGVECGTDDLVKEGRLERRQKLTGDNASLEFDDDNMIAHHRWEIYIQAEVKVFIRIVLNLPGRNPGVRNISTSVLSILITQSR</sequence>
<accession>A0AAV4U7R2</accession>
<proteinExistence type="predicted"/>
<keyword evidence="2" id="KW-1185">Reference proteome</keyword>
<evidence type="ECO:0000313" key="2">
    <source>
        <dbReference type="Proteomes" id="UP001054837"/>
    </source>
</evidence>
<name>A0AAV4U7R2_9ARAC</name>
<dbReference type="Proteomes" id="UP001054837">
    <property type="component" value="Unassembled WGS sequence"/>
</dbReference>
<protein>
    <submittedName>
        <fullName evidence="1">Uncharacterized protein</fullName>
    </submittedName>
</protein>
<organism evidence="1 2">
    <name type="scientific">Caerostris darwini</name>
    <dbReference type="NCBI Taxonomy" id="1538125"/>
    <lineage>
        <taxon>Eukaryota</taxon>
        <taxon>Metazoa</taxon>
        <taxon>Ecdysozoa</taxon>
        <taxon>Arthropoda</taxon>
        <taxon>Chelicerata</taxon>
        <taxon>Arachnida</taxon>
        <taxon>Araneae</taxon>
        <taxon>Araneomorphae</taxon>
        <taxon>Entelegynae</taxon>
        <taxon>Araneoidea</taxon>
        <taxon>Araneidae</taxon>
        <taxon>Caerostris</taxon>
    </lineage>
</organism>
<reference evidence="1 2" key="1">
    <citation type="submission" date="2021-06" db="EMBL/GenBank/DDBJ databases">
        <title>Caerostris darwini draft genome.</title>
        <authorList>
            <person name="Kono N."/>
            <person name="Arakawa K."/>
        </authorList>
    </citation>
    <scope>NUCLEOTIDE SEQUENCE [LARGE SCALE GENOMIC DNA]</scope>
</reference>
<dbReference type="EMBL" id="BPLQ01010818">
    <property type="protein sequence ID" value="GIY53808.1"/>
    <property type="molecule type" value="Genomic_DNA"/>
</dbReference>